<proteinExistence type="inferred from homology"/>
<dbReference type="InterPro" id="IPR026893">
    <property type="entry name" value="Tyr/Ser_Pase_IphP-type"/>
</dbReference>
<comment type="caution">
    <text evidence="3">The sequence shown here is derived from an EMBL/GenBank/DDBJ whole genome shotgun (WGS) entry which is preliminary data.</text>
</comment>
<evidence type="ECO:0000313" key="4">
    <source>
        <dbReference type="Proteomes" id="UP000247591"/>
    </source>
</evidence>
<gene>
    <name evidence="3" type="ORF">DFR67_102203</name>
</gene>
<accession>A0A318RN54</accession>
<dbReference type="AlphaFoldDB" id="A0A318RN54"/>
<dbReference type="InterPro" id="IPR016130">
    <property type="entry name" value="Tyr_Pase_AS"/>
</dbReference>
<name>A0A318RN54_WILLI</name>
<evidence type="ECO:0000256" key="1">
    <source>
        <dbReference type="ARBA" id="ARBA00009580"/>
    </source>
</evidence>
<organism evidence="3 4">
    <name type="scientific">Williamsia limnetica</name>
    <dbReference type="NCBI Taxonomy" id="882452"/>
    <lineage>
        <taxon>Bacteria</taxon>
        <taxon>Bacillati</taxon>
        <taxon>Actinomycetota</taxon>
        <taxon>Actinomycetes</taxon>
        <taxon>Mycobacteriales</taxon>
        <taxon>Nocardiaceae</taxon>
        <taxon>Williamsia</taxon>
    </lineage>
</organism>
<dbReference type="PANTHER" id="PTHR31126:SF1">
    <property type="entry name" value="TYROSINE SPECIFIC PROTEIN PHOSPHATASES DOMAIN-CONTAINING PROTEIN"/>
    <property type="match status" value="1"/>
</dbReference>
<feature type="domain" description="Tyrosine specific protein phosphatases" evidence="2">
    <location>
        <begin position="116"/>
        <end position="167"/>
    </location>
</feature>
<dbReference type="PROSITE" id="PS50056">
    <property type="entry name" value="TYR_PHOSPHATASE_2"/>
    <property type="match status" value="1"/>
</dbReference>
<dbReference type="Gene3D" id="3.90.190.10">
    <property type="entry name" value="Protein tyrosine phosphatase superfamily"/>
    <property type="match status" value="1"/>
</dbReference>
<protein>
    <submittedName>
        <fullName evidence="3">Protein-tyrosine phosphatase</fullName>
    </submittedName>
</protein>
<dbReference type="EMBL" id="QJSP01000002">
    <property type="protein sequence ID" value="PYE20065.1"/>
    <property type="molecule type" value="Genomic_DNA"/>
</dbReference>
<sequence length="246" mass="27159">MLSGAWNFRDVSDLKTTEGRCVGSGFLFRSSELSALDEAGSQDLVDLGVTDIFDVRDKAEIERSGSDKLPDGIELHVLPFDLRPDGKAPHEISREEYMANRTRYLSQVYATMPMLPGAMNCIEQVIKLLGDPDRRVLVHCAAGKDRTGWVVSVVLGALGVARDEIVEDYLKSNASIGPLRAHMQKIYGLPEGEPIEISDDLLGVNEVYLAAAQQAMLEQYESLENYLAACGVTEDDLDRLRTRLLV</sequence>
<dbReference type="InterPro" id="IPR029021">
    <property type="entry name" value="Prot-tyrosine_phosphatase-like"/>
</dbReference>
<comment type="similarity">
    <text evidence="1">Belongs to the protein-tyrosine phosphatase family.</text>
</comment>
<reference evidence="3 4" key="1">
    <citation type="submission" date="2018-06" db="EMBL/GenBank/DDBJ databases">
        <title>Genomic Encyclopedia of Type Strains, Phase IV (KMG-IV): sequencing the most valuable type-strain genomes for metagenomic binning, comparative biology and taxonomic classification.</title>
        <authorList>
            <person name="Goeker M."/>
        </authorList>
    </citation>
    <scope>NUCLEOTIDE SEQUENCE [LARGE SCALE GENOMIC DNA]</scope>
    <source>
        <strain evidence="3 4">DSM 45521</strain>
    </source>
</reference>
<dbReference type="PANTHER" id="PTHR31126">
    <property type="entry name" value="TYROSINE-PROTEIN PHOSPHATASE"/>
    <property type="match status" value="1"/>
</dbReference>
<evidence type="ECO:0000313" key="3">
    <source>
        <dbReference type="EMBL" id="PYE20065.1"/>
    </source>
</evidence>
<keyword evidence="4" id="KW-1185">Reference proteome</keyword>
<evidence type="ECO:0000259" key="2">
    <source>
        <dbReference type="PROSITE" id="PS50056"/>
    </source>
</evidence>
<dbReference type="Proteomes" id="UP000247591">
    <property type="component" value="Unassembled WGS sequence"/>
</dbReference>
<dbReference type="PROSITE" id="PS00383">
    <property type="entry name" value="TYR_PHOSPHATASE_1"/>
    <property type="match status" value="1"/>
</dbReference>
<dbReference type="SUPFAM" id="SSF52799">
    <property type="entry name" value="(Phosphotyrosine protein) phosphatases II"/>
    <property type="match status" value="1"/>
</dbReference>
<dbReference type="RefSeq" id="WP_110468086.1">
    <property type="nucleotide sequence ID" value="NZ_QJSP01000002.1"/>
</dbReference>
<dbReference type="InterPro" id="IPR000387">
    <property type="entry name" value="Tyr_Pase_dom"/>
</dbReference>
<dbReference type="Pfam" id="PF13350">
    <property type="entry name" value="Y_phosphatase3"/>
    <property type="match status" value="1"/>
</dbReference>
<dbReference type="OrthoDB" id="1188001at2"/>
<dbReference type="GO" id="GO:0004721">
    <property type="term" value="F:phosphoprotein phosphatase activity"/>
    <property type="evidence" value="ECO:0007669"/>
    <property type="project" value="InterPro"/>
</dbReference>